<dbReference type="GeneID" id="37017411"/>
<keyword evidence="1" id="KW-1133">Transmembrane helix</keyword>
<dbReference type="AlphaFoldDB" id="A0A316UD97"/>
<keyword evidence="1" id="KW-0472">Membrane</keyword>
<evidence type="ECO:0000256" key="1">
    <source>
        <dbReference type="SAM" id="Phobius"/>
    </source>
</evidence>
<proteinExistence type="predicted"/>
<accession>A0A316UD97</accession>
<feature type="transmembrane region" description="Helical" evidence="1">
    <location>
        <begin position="20"/>
        <end position="43"/>
    </location>
</feature>
<name>A0A316UD97_9BASI</name>
<dbReference type="RefSeq" id="XP_025349974.1">
    <property type="nucleotide sequence ID" value="XM_025495677.1"/>
</dbReference>
<reference evidence="2 3" key="1">
    <citation type="journal article" date="2018" name="Mol. Biol. Evol.">
        <title>Broad Genomic Sampling Reveals a Smut Pathogenic Ancestry of the Fungal Clade Ustilaginomycotina.</title>
        <authorList>
            <person name="Kijpornyongpan T."/>
            <person name="Mondo S.J."/>
            <person name="Barry K."/>
            <person name="Sandor L."/>
            <person name="Lee J."/>
            <person name="Lipzen A."/>
            <person name="Pangilinan J."/>
            <person name="LaButti K."/>
            <person name="Hainaut M."/>
            <person name="Henrissat B."/>
            <person name="Grigoriev I.V."/>
            <person name="Spatafora J.W."/>
            <person name="Aime M.C."/>
        </authorList>
    </citation>
    <scope>NUCLEOTIDE SEQUENCE [LARGE SCALE GENOMIC DNA]</scope>
    <source>
        <strain evidence="2 3">MCA 4718</strain>
    </source>
</reference>
<evidence type="ECO:0000313" key="3">
    <source>
        <dbReference type="Proteomes" id="UP000245942"/>
    </source>
</evidence>
<keyword evidence="3" id="KW-1185">Reference proteome</keyword>
<dbReference type="Proteomes" id="UP000245942">
    <property type="component" value="Unassembled WGS sequence"/>
</dbReference>
<sequence>MADGVEVEIDLNLASTVGVLNALVDCLCTFGLPLLLRLLLWLLRSVVRSCLVRTLDVACRYCSLTDHLVFARQSSDLYAIVVQFESVRRLRCLQAW</sequence>
<evidence type="ECO:0000313" key="2">
    <source>
        <dbReference type="EMBL" id="PWN22814.1"/>
    </source>
</evidence>
<gene>
    <name evidence="2" type="ORF">BCV69DRAFT_98284</name>
</gene>
<organism evidence="2 3">
    <name type="scientific">Pseudomicrostroma glucosiphilum</name>
    <dbReference type="NCBI Taxonomy" id="1684307"/>
    <lineage>
        <taxon>Eukaryota</taxon>
        <taxon>Fungi</taxon>
        <taxon>Dikarya</taxon>
        <taxon>Basidiomycota</taxon>
        <taxon>Ustilaginomycotina</taxon>
        <taxon>Exobasidiomycetes</taxon>
        <taxon>Microstromatales</taxon>
        <taxon>Microstromatales incertae sedis</taxon>
        <taxon>Pseudomicrostroma</taxon>
    </lineage>
</organism>
<dbReference type="EMBL" id="KZ819322">
    <property type="protein sequence ID" value="PWN22814.1"/>
    <property type="molecule type" value="Genomic_DNA"/>
</dbReference>
<protein>
    <submittedName>
        <fullName evidence="2">Uncharacterized protein</fullName>
    </submittedName>
</protein>
<keyword evidence="1" id="KW-0812">Transmembrane</keyword>